<sequence>MEDHQSEADSLVEVKQELIVTPSNGNPLYRKAHFLKPIFTQDHPHLPPSPTALFASKPTYKNLENCTLQSYKGFSHPMDLEKWKLWVQKLKPKYEDIWKKAGIYGAILASIYTVPKDKKLIICLAERWCVDTNTFVFSWGEVTVTLEDIIHMGCFSVLGASVLSPLDHDCSEIFKSLKYHLKKIKLGHCNNALSHVWMDYFISSGDQLEHEAFLVLWLSKFVLVRSQIAVWDFRVAIHLSRGKRIALAPVVLACIYRDMRLLHNLILRSFIVKSRFGLKYNICHYDLVQMWVWERFIQLRPFVNIIGSGEPRSARWNRVVILKVNDVRTVLDSASLSFVWRPYALGSSNNMLSNMYKDTEQWVIVESDAVESYARCLRASELVGSGSKEQYLPHRVARQFGLDQDVPSHVFQSTESAPITWNSYGEPIRGVELYIPPRHFESGVSSRYVLWWRGLVAVNEEIVTNSVQIEKQLPPVSGIQKRDGNSLPASATLSGNLEETPEVYVAEDGLTNSDQHTRKSRKTGNTGKIADPDHEPVLNSSDDAEEDSLTIAQLLNQSGRENSFEKVNDTAGDELLLNNFTLEFPQNLNYTSKAVEFPVQITSSTDKFEKSKSSAEKQTEVREDTVVSRNLRFASEPAEMCVHSIPNSDKLKNGQISKEREIARQEDAVRNPEDSITNIEEENCEESNSELQHRRLEARIWRLETIFKMMKAAKFAGTCRGNEEK</sequence>
<proteinExistence type="predicted"/>
<dbReference type="InterPro" id="IPR044824">
    <property type="entry name" value="MAIN-like"/>
</dbReference>
<dbReference type="PANTHER" id="PTHR46033:SF80">
    <property type="entry name" value="PROTEIN MAIN-LIKE 2-LIKE"/>
    <property type="match status" value="1"/>
</dbReference>
<reference evidence="3" key="1">
    <citation type="journal article" date="2016" name="Nat. Genet.">
        <title>A high-quality carrot genome assembly provides new insights into carotenoid accumulation and asterid genome evolution.</title>
        <authorList>
            <person name="Iorizzo M."/>
            <person name="Ellison S."/>
            <person name="Senalik D."/>
            <person name="Zeng P."/>
            <person name="Satapoomin P."/>
            <person name="Huang J."/>
            <person name="Bowman M."/>
            <person name="Iovene M."/>
            <person name="Sanseverino W."/>
            <person name="Cavagnaro P."/>
            <person name="Yildiz M."/>
            <person name="Macko-Podgorni A."/>
            <person name="Moranska E."/>
            <person name="Grzebelus E."/>
            <person name="Grzebelus D."/>
            <person name="Ashrafi H."/>
            <person name="Zheng Z."/>
            <person name="Cheng S."/>
            <person name="Spooner D."/>
            <person name="Van Deynze A."/>
            <person name="Simon P."/>
        </authorList>
    </citation>
    <scope>NUCLEOTIDE SEQUENCE</scope>
    <source>
        <tissue evidence="3">Leaf</tissue>
    </source>
</reference>
<organism evidence="3 4">
    <name type="scientific">Daucus carota subsp. sativus</name>
    <name type="common">Carrot</name>
    <dbReference type="NCBI Taxonomy" id="79200"/>
    <lineage>
        <taxon>Eukaryota</taxon>
        <taxon>Viridiplantae</taxon>
        <taxon>Streptophyta</taxon>
        <taxon>Embryophyta</taxon>
        <taxon>Tracheophyta</taxon>
        <taxon>Spermatophyta</taxon>
        <taxon>Magnoliopsida</taxon>
        <taxon>eudicotyledons</taxon>
        <taxon>Gunneridae</taxon>
        <taxon>Pentapetalae</taxon>
        <taxon>asterids</taxon>
        <taxon>campanulids</taxon>
        <taxon>Apiales</taxon>
        <taxon>Apiaceae</taxon>
        <taxon>Apioideae</taxon>
        <taxon>Scandiceae</taxon>
        <taxon>Daucinae</taxon>
        <taxon>Daucus</taxon>
        <taxon>Daucus sect. Daucus</taxon>
    </lineage>
</organism>
<name>A0AAF0XR29_DAUCS</name>
<evidence type="ECO:0000259" key="2">
    <source>
        <dbReference type="Pfam" id="PF10536"/>
    </source>
</evidence>
<feature type="compositionally biased region" description="Polar residues" evidence="1">
    <location>
        <begin position="487"/>
        <end position="497"/>
    </location>
</feature>
<feature type="domain" description="Aminotransferase-like plant mobile" evidence="2">
    <location>
        <begin position="102"/>
        <end position="453"/>
    </location>
</feature>
<protein>
    <recommendedName>
        <fullName evidence="2">Aminotransferase-like plant mobile domain-containing protein</fullName>
    </recommendedName>
</protein>
<keyword evidence="4" id="KW-1185">Reference proteome</keyword>
<dbReference type="GO" id="GO:0010073">
    <property type="term" value="P:meristem maintenance"/>
    <property type="evidence" value="ECO:0007669"/>
    <property type="project" value="InterPro"/>
</dbReference>
<evidence type="ECO:0000256" key="1">
    <source>
        <dbReference type="SAM" id="MobiDB-lite"/>
    </source>
</evidence>
<dbReference type="EMBL" id="CP093350">
    <property type="protein sequence ID" value="WOH11564.1"/>
    <property type="molecule type" value="Genomic_DNA"/>
</dbReference>
<dbReference type="InterPro" id="IPR019557">
    <property type="entry name" value="AminoTfrase-like_pln_mobile"/>
</dbReference>
<dbReference type="KEGG" id="dcr:108198130"/>
<reference evidence="3" key="2">
    <citation type="submission" date="2022-03" db="EMBL/GenBank/DDBJ databases">
        <title>Draft title - Genomic analysis of global carrot germplasm unveils the trajectory of domestication and the origin of high carotenoid orange carrot.</title>
        <authorList>
            <person name="Iorizzo M."/>
            <person name="Ellison S."/>
            <person name="Senalik D."/>
            <person name="Macko-Podgorni A."/>
            <person name="Grzebelus D."/>
            <person name="Bostan H."/>
            <person name="Rolling W."/>
            <person name="Curaba J."/>
            <person name="Simon P."/>
        </authorList>
    </citation>
    <scope>NUCLEOTIDE SEQUENCE</scope>
    <source>
        <tissue evidence="3">Leaf</tissue>
    </source>
</reference>
<dbReference type="AlphaFoldDB" id="A0AAF0XR29"/>
<accession>A0AAF0XR29</accession>
<feature type="region of interest" description="Disordered" evidence="1">
    <location>
        <begin position="477"/>
        <end position="545"/>
    </location>
</feature>
<evidence type="ECO:0000313" key="4">
    <source>
        <dbReference type="Proteomes" id="UP000077755"/>
    </source>
</evidence>
<gene>
    <name evidence="3" type="ORF">DCAR_0831053</name>
</gene>
<dbReference type="Pfam" id="PF10536">
    <property type="entry name" value="PMD"/>
    <property type="match status" value="1"/>
</dbReference>
<evidence type="ECO:0000313" key="3">
    <source>
        <dbReference type="EMBL" id="WOH11564.1"/>
    </source>
</evidence>
<dbReference type="PANTHER" id="PTHR46033">
    <property type="entry name" value="PROTEIN MAIN-LIKE 2"/>
    <property type="match status" value="1"/>
</dbReference>
<dbReference type="Proteomes" id="UP000077755">
    <property type="component" value="Chromosome 8"/>
</dbReference>